<dbReference type="InterPro" id="IPR036264">
    <property type="entry name" value="Bact_exopeptidase_dim_dom"/>
</dbReference>
<dbReference type="InterPro" id="IPR052030">
    <property type="entry name" value="Peptidase_M20/M20A_hydrolases"/>
</dbReference>
<dbReference type="AlphaFoldDB" id="A0A2X4UXF4"/>
<dbReference type="GO" id="GO:0005737">
    <property type="term" value="C:cytoplasm"/>
    <property type="evidence" value="ECO:0007669"/>
    <property type="project" value="TreeGrafter"/>
</dbReference>
<keyword evidence="1 4" id="KW-0378">Hydrolase</keyword>
<dbReference type="SUPFAM" id="SSF53187">
    <property type="entry name" value="Zn-dependent exopeptidases"/>
    <property type="match status" value="1"/>
</dbReference>
<dbReference type="PIRSF" id="PIRSF005962">
    <property type="entry name" value="Pept_M20D_amidohydro"/>
    <property type="match status" value="1"/>
</dbReference>
<evidence type="ECO:0000259" key="3">
    <source>
        <dbReference type="Pfam" id="PF07687"/>
    </source>
</evidence>
<sequence length="425" mass="46179">MSNVDLTQLINWRREFHRCPEFGWSEFTTTACLIKILRAMGLEVLAGPKMINRDFIYGRTPALVESGLARAKANSVDEALLAEMDGLTGCVAIFDSGKPGPTVALRFDIDCVYVQETAEAEHIPNRDDFASKNPGMMHACGHDGHASIGLGIAKWLTENGNQLTGKVKIVFQPAEEGMRGGRPVAESGIVDDANYFLGMHLGFIAKSGEIVVNPNNFLCTTKVDFRFYGAPAHAGAEPHLGINALAGACHAATQMLGISRHGKGMSRVNVGVIRAGEDRNVIPSYGELQAEVRGENEEINSFMAQQMHRIAEGAAHSFNLRLESEIMGEGVDLVNDKELVELLTNIVRRNPELTAVQQRSFGGSEDATTIAKRVQRNGGKSIYFIVGADLAAGHHQAEFDFDERQLKTAADLFIGCLQDLMVNPA</sequence>
<reference evidence="4 5" key="1">
    <citation type="submission" date="2018-06" db="EMBL/GenBank/DDBJ databases">
        <authorList>
            <consortium name="Pathogen Informatics"/>
            <person name="Doyle S."/>
        </authorList>
    </citation>
    <scope>NUCLEOTIDE SEQUENCE [LARGE SCALE GENOMIC DNA]</scope>
    <source>
        <strain evidence="4 5">NCTC12151</strain>
    </source>
</reference>
<evidence type="ECO:0000256" key="1">
    <source>
        <dbReference type="ARBA" id="ARBA00022801"/>
    </source>
</evidence>
<dbReference type="InterPro" id="IPR017439">
    <property type="entry name" value="Amidohydrolase"/>
</dbReference>
<dbReference type="PANTHER" id="PTHR30575">
    <property type="entry name" value="PEPTIDASE M20"/>
    <property type="match status" value="1"/>
</dbReference>
<feature type="binding site" evidence="2">
    <location>
        <position position="395"/>
    </location>
    <ligand>
        <name>Mn(2+)</name>
        <dbReference type="ChEBI" id="CHEBI:29035"/>
        <label>2</label>
    </ligand>
</feature>
<dbReference type="PANTHER" id="PTHR30575:SF3">
    <property type="entry name" value="PEPTIDASE M20 DIMERISATION DOMAIN-CONTAINING PROTEIN"/>
    <property type="match status" value="1"/>
</dbReference>
<dbReference type="Pfam" id="PF01546">
    <property type="entry name" value="Peptidase_M20"/>
    <property type="match status" value="1"/>
</dbReference>
<dbReference type="EC" id="3.5.1.-" evidence="4"/>
<dbReference type="Proteomes" id="UP000249005">
    <property type="component" value="Chromosome 1"/>
</dbReference>
<evidence type="ECO:0000256" key="2">
    <source>
        <dbReference type="PIRSR" id="PIRSR005962-1"/>
    </source>
</evidence>
<dbReference type="KEGG" id="lri:NCTC12151_03087"/>
<evidence type="ECO:0000313" key="4">
    <source>
        <dbReference type="EMBL" id="SQI43491.1"/>
    </source>
</evidence>
<evidence type="ECO:0000313" key="5">
    <source>
        <dbReference type="Proteomes" id="UP000249005"/>
    </source>
</evidence>
<proteinExistence type="predicted"/>
<dbReference type="EMBL" id="LS483470">
    <property type="protein sequence ID" value="SQI43491.1"/>
    <property type="molecule type" value="Genomic_DNA"/>
</dbReference>
<dbReference type="Pfam" id="PF07687">
    <property type="entry name" value="M20_dimer"/>
    <property type="match status" value="1"/>
</dbReference>
<dbReference type="GO" id="GO:0046872">
    <property type="term" value="F:metal ion binding"/>
    <property type="evidence" value="ECO:0007669"/>
    <property type="project" value="UniProtKB-KW"/>
</dbReference>
<dbReference type="GO" id="GO:0016805">
    <property type="term" value="F:dipeptidase activity"/>
    <property type="evidence" value="ECO:0007669"/>
    <property type="project" value="TreeGrafter"/>
</dbReference>
<dbReference type="GO" id="GO:0046657">
    <property type="term" value="P:folic acid catabolic process"/>
    <property type="evidence" value="ECO:0007669"/>
    <property type="project" value="TreeGrafter"/>
</dbReference>
<feature type="binding site" evidence="2">
    <location>
        <position position="176"/>
    </location>
    <ligand>
        <name>Mn(2+)</name>
        <dbReference type="ChEBI" id="CHEBI:29035"/>
        <label>2</label>
    </ligand>
</feature>
<accession>A0A2X4UXF4</accession>
<feature type="binding site" evidence="2">
    <location>
        <position position="200"/>
    </location>
    <ligand>
        <name>Mn(2+)</name>
        <dbReference type="ChEBI" id="CHEBI:29035"/>
        <label>2</label>
    </ligand>
</feature>
<organism evidence="4 5">
    <name type="scientific">Leminorella richardii</name>
    <dbReference type="NCBI Taxonomy" id="158841"/>
    <lineage>
        <taxon>Bacteria</taxon>
        <taxon>Pseudomonadati</taxon>
        <taxon>Pseudomonadota</taxon>
        <taxon>Gammaproteobacteria</taxon>
        <taxon>Enterobacterales</taxon>
        <taxon>Budviciaceae</taxon>
        <taxon>Leminorella</taxon>
    </lineage>
</organism>
<feature type="binding site" evidence="2">
    <location>
        <position position="142"/>
    </location>
    <ligand>
        <name>Mn(2+)</name>
        <dbReference type="ChEBI" id="CHEBI:29035"/>
        <label>2</label>
    </ligand>
</feature>
<dbReference type="InterPro" id="IPR011650">
    <property type="entry name" value="Peptidase_M20_dimer"/>
</dbReference>
<keyword evidence="5" id="KW-1185">Reference proteome</keyword>
<keyword evidence="2" id="KW-0479">Metal-binding</keyword>
<name>A0A2X4UXF4_9GAMM</name>
<dbReference type="NCBIfam" id="TIGR01891">
    <property type="entry name" value="amidohydrolases"/>
    <property type="match status" value="1"/>
</dbReference>
<dbReference type="Gene3D" id="3.40.630.10">
    <property type="entry name" value="Zn peptidases"/>
    <property type="match status" value="2"/>
</dbReference>
<dbReference type="OrthoDB" id="9777385at2"/>
<protein>
    <submittedName>
        <fullName evidence="4">Indole-3-acetyl-aspartic acid hydrolase</fullName>
        <ecNumber evidence="4">3.5.1.-</ecNumber>
    </submittedName>
</protein>
<dbReference type="SUPFAM" id="SSF55031">
    <property type="entry name" value="Bacterial exopeptidase dimerisation domain"/>
    <property type="match status" value="1"/>
</dbReference>
<gene>
    <name evidence="4" type="primary">iaaH_4</name>
    <name evidence="4" type="ORF">NCTC12151_03087</name>
</gene>
<keyword evidence="2" id="KW-0464">Manganese</keyword>
<comment type="cofactor">
    <cofactor evidence="2">
        <name>Mn(2+)</name>
        <dbReference type="ChEBI" id="CHEBI:29035"/>
    </cofactor>
    <text evidence="2">The Mn(2+) ion enhances activity.</text>
</comment>
<dbReference type="InterPro" id="IPR002933">
    <property type="entry name" value="Peptidase_M20"/>
</dbReference>
<feature type="binding site" evidence="2">
    <location>
        <position position="140"/>
    </location>
    <ligand>
        <name>Mn(2+)</name>
        <dbReference type="ChEBI" id="CHEBI:29035"/>
        <label>2</label>
    </ligand>
</feature>
<dbReference type="GO" id="GO:0071713">
    <property type="term" value="F:para-aminobenzoyl-glutamate hydrolase activity"/>
    <property type="evidence" value="ECO:0007669"/>
    <property type="project" value="TreeGrafter"/>
</dbReference>
<feature type="domain" description="Peptidase M20 dimerisation" evidence="3">
    <location>
        <begin position="224"/>
        <end position="312"/>
    </location>
</feature>
<dbReference type="RefSeq" id="WP_111741430.1">
    <property type="nucleotide sequence ID" value="NZ_LR698987.1"/>
</dbReference>